<feature type="compositionally biased region" description="Basic residues" evidence="2">
    <location>
        <begin position="25"/>
        <end position="37"/>
    </location>
</feature>
<feature type="region of interest" description="Disordered" evidence="2">
    <location>
        <begin position="17"/>
        <end position="66"/>
    </location>
</feature>
<reference evidence="3" key="1">
    <citation type="submission" date="2022-08" db="EMBL/GenBank/DDBJ databases">
        <authorList>
            <person name="Gutierrez-Valencia J."/>
        </authorList>
    </citation>
    <scope>NUCLEOTIDE SEQUENCE</scope>
</reference>
<dbReference type="PANTHER" id="PTHR47587">
    <property type="entry name" value="OS05G0103500 PROTEIN"/>
    <property type="match status" value="1"/>
</dbReference>
<comment type="caution">
    <text evidence="3">The sequence shown here is derived from an EMBL/GenBank/DDBJ whole genome shotgun (WGS) entry which is preliminary data.</text>
</comment>
<dbReference type="EMBL" id="CAMGYJ010000009">
    <property type="protein sequence ID" value="CAI0541258.1"/>
    <property type="molecule type" value="Genomic_DNA"/>
</dbReference>
<keyword evidence="1" id="KW-0175">Coiled coil</keyword>
<accession>A0AAV0QA62</accession>
<gene>
    <name evidence="3" type="ORF">LITE_LOCUS42025</name>
</gene>
<evidence type="ECO:0000256" key="2">
    <source>
        <dbReference type="SAM" id="MobiDB-lite"/>
    </source>
</evidence>
<evidence type="ECO:0000313" key="3">
    <source>
        <dbReference type="EMBL" id="CAI0541258.1"/>
    </source>
</evidence>
<proteinExistence type="predicted"/>
<protein>
    <submittedName>
        <fullName evidence="3">Uncharacterized protein</fullName>
    </submittedName>
</protein>
<name>A0AAV0QA62_9ROSI</name>
<evidence type="ECO:0000256" key="1">
    <source>
        <dbReference type="SAM" id="Coils"/>
    </source>
</evidence>
<feature type="coiled-coil region" evidence="1">
    <location>
        <begin position="89"/>
        <end position="116"/>
    </location>
</feature>
<evidence type="ECO:0000313" key="4">
    <source>
        <dbReference type="Proteomes" id="UP001154282"/>
    </source>
</evidence>
<dbReference type="Proteomes" id="UP001154282">
    <property type="component" value="Unassembled WGS sequence"/>
</dbReference>
<organism evidence="3 4">
    <name type="scientific">Linum tenue</name>
    <dbReference type="NCBI Taxonomy" id="586396"/>
    <lineage>
        <taxon>Eukaryota</taxon>
        <taxon>Viridiplantae</taxon>
        <taxon>Streptophyta</taxon>
        <taxon>Embryophyta</taxon>
        <taxon>Tracheophyta</taxon>
        <taxon>Spermatophyta</taxon>
        <taxon>Magnoliopsida</taxon>
        <taxon>eudicotyledons</taxon>
        <taxon>Gunneridae</taxon>
        <taxon>Pentapetalae</taxon>
        <taxon>rosids</taxon>
        <taxon>fabids</taxon>
        <taxon>Malpighiales</taxon>
        <taxon>Linaceae</taxon>
        <taxon>Linum</taxon>
    </lineage>
</organism>
<keyword evidence="4" id="KW-1185">Reference proteome</keyword>
<dbReference type="AlphaFoldDB" id="A0AAV0QA62"/>
<sequence length="183" mass="20956">MGVFTINITKELVDRLAGSDEKVMKRTTNKPRQKVPKQPRPPPQPKVNVKQLRDDDPNPRKLLLPPPASAGWPVLLPVQPLVRPASAELDAIQSVVLESEKVLEKLQKQEERMVQKVTERAKDLHGKEFKLPYQKPMPCMPDYEACRACYKEHINDILRCSSLTKNYYECVQRVKQQAGYGDK</sequence>
<dbReference type="PANTHER" id="PTHR47587:SF2">
    <property type="entry name" value="OS05G0103500 PROTEIN"/>
    <property type="match status" value="1"/>
</dbReference>